<protein>
    <recommendedName>
        <fullName evidence="6">ABC-2 type transporter transmembrane domain-containing protein</fullName>
    </recommendedName>
</protein>
<feature type="transmembrane region" description="Helical" evidence="5">
    <location>
        <begin position="12"/>
        <end position="33"/>
    </location>
</feature>
<dbReference type="InterPro" id="IPR013525">
    <property type="entry name" value="ABC2_TM"/>
</dbReference>
<keyword evidence="8" id="KW-1185">Reference proteome</keyword>
<evidence type="ECO:0000313" key="7">
    <source>
        <dbReference type="EMBL" id="VDK52064.1"/>
    </source>
</evidence>
<gene>
    <name evidence="7" type="ORF">CGOC_LOCUS2241</name>
</gene>
<feature type="transmembrane region" description="Helical" evidence="5">
    <location>
        <begin position="45"/>
        <end position="64"/>
    </location>
</feature>
<dbReference type="EMBL" id="UYRV01004908">
    <property type="protein sequence ID" value="VDK52064.1"/>
    <property type="molecule type" value="Genomic_DNA"/>
</dbReference>
<organism evidence="7 8">
    <name type="scientific">Cylicostephanus goldi</name>
    <name type="common">Nematode worm</name>
    <dbReference type="NCBI Taxonomy" id="71465"/>
    <lineage>
        <taxon>Eukaryota</taxon>
        <taxon>Metazoa</taxon>
        <taxon>Ecdysozoa</taxon>
        <taxon>Nematoda</taxon>
        <taxon>Chromadorea</taxon>
        <taxon>Rhabditida</taxon>
        <taxon>Rhabditina</taxon>
        <taxon>Rhabditomorpha</taxon>
        <taxon>Strongyloidea</taxon>
        <taxon>Strongylidae</taxon>
        <taxon>Cylicostephanus</taxon>
    </lineage>
</organism>
<dbReference type="Proteomes" id="UP000271889">
    <property type="component" value="Unassembled WGS sequence"/>
</dbReference>
<feature type="domain" description="ABC-2 type transporter transmembrane" evidence="6">
    <location>
        <begin position="14"/>
        <end position="88"/>
    </location>
</feature>
<keyword evidence="4 5" id="KW-0472">Membrane</keyword>
<proteinExistence type="predicted"/>
<feature type="transmembrane region" description="Helical" evidence="5">
    <location>
        <begin position="70"/>
        <end position="91"/>
    </location>
</feature>
<accession>A0A3P6S7U9</accession>
<dbReference type="Pfam" id="PF01061">
    <property type="entry name" value="ABC2_membrane"/>
    <property type="match status" value="1"/>
</dbReference>
<evidence type="ECO:0000256" key="5">
    <source>
        <dbReference type="SAM" id="Phobius"/>
    </source>
</evidence>
<dbReference type="OrthoDB" id="5874838at2759"/>
<evidence type="ECO:0000256" key="1">
    <source>
        <dbReference type="ARBA" id="ARBA00004141"/>
    </source>
</evidence>
<name>A0A3P6S7U9_CYLGO</name>
<evidence type="ECO:0000256" key="4">
    <source>
        <dbReference type="ARBA" id="ARBA00023136"/>
    </source>
</evidence>
<evidence type="ECO:0000256" key="2">
    <source>
        <dbReference type="ARBA" id="ARBA00022692"/>
    </source>
</evidence>
<comment type="subcellular location">
    <subcellularLocation>
        <location evidence="1">Membrane</location>
        <topology evidence="1">Multi-pass membrane protein</topology>
    </subcellularLocation>
</comment>
<evidence type="ECO:0000256" key="3">
    <source>
        <dbReference type="ARBA" id="ARBA00022989"/>
    </source>
</evidence>
<dbReference type="GO" id="GO:0016020">
    <property type="term" value="C:membrane"/>
    <property type="evidence" value="ECO:0007669"/>
    <property type="project" value="UniProtKB-SubCell"/>
</dbReference>
<reference evidence="7 8" key="1">
    <citation type="submission" date="2018-11" db="EMBL/GenBank/DDBJ databases">
        <authorList>
            <consortium name="Pathogen Informatics"/>
        </authorList>
    </citation>
    <scope>NUCLEOTIDE SEQUENCE [LARGE SCALE GENOMIC DNA]</scope>
</reference>
<dbReference type="GO" id="GO:0140359">
    <property type="term" value="F:ABC-type transporter activity"/>
    <property type="evidence" value="ECO:0007669"/>
    <property type="project" value="InterPro"/>
</dbReference>
<sequence length="92" mass="10092">MISGRYALYGKIIQTTQYLIFPTLYSIILYSLAGYSQSLSQYLKFNFLNIVVAMLSGSVGYAAGCICGTTAVATTYVPMIVSPLFVFGMLYK</sequence>
<keyword evidence="3 5" id="KW-1133">Transmembrane helix</keyword>
<evidence type="ECO:0000259" key="6">
    <source>
        <dbReference type="Pfam" id="PF01061"/>
    </source>
</evidence>
<keyword evidence="2 5" id="KW-0812">Transmembrane</keyword>
<dbReference type="AlphaFoldDB" id="A0A3P6S7U9"/>
<evidence type="ECO:0000313" key="8">
    <source>
        <dbReference type="Proteomes" id="UP000271889"/>
    </source>
</evidence>